<sequence>MWRYKDIEYGFLNPKDLRVEVCIDQENDELSNQRPLFDENKESGSFFGWIFSYIAVIVNFFRQIPYDSNKENDSTTDPLIGEDDKEQGESCCSWLTSIICWYDEEMDYGVPNYDLLDDDEKFLAKMRSVGFL</sequence>
<feature type="transmembrane region" description="Helical" evidence="1">
    <location>
        <begin position="44"/>
        <end position="61"/>
    </location>
</feature>
<dbReference type="Proteomes" id="UP000218231">
    <property type="component" value="Unassembled WGS sequence"/>
</dbReference>
<comment type="caution">
    <text evidence="2">The sequence shown here is derived from an EMBL/GenBank/DDBJ whole genome shotgun (WGS) entry which is preliminary data.</text>
</comment>
<reference evidence="2 3" key="1">
    <citation type="journal article" date="2017" name="Curr. Biol.">
        <title>Genome architecture and evolution of a unichromosomal asexual nematode.</title>
        <authorList>
            <person name="Fradin H."/>
            <person name="Zegar C."/>
            <person name="Gutwein M."/>
            <person name="Lucas J."/>
            <person name="Kovtun M."/>
            <person name="Corcoran D."/>
            <person name="Baugh L.R."/>
            <person name="Kiontke K."/>
            <person name="Gunsalus K."/>
            <person name="Fitch D.H."/>
            <person name="Piano F."/>
        </authorList>
    </citation>
    <scope>NUCLEOTIDE SEQUENCE [LARGE SCALE GENOMIC DNA]</scope>
    <source>
        <strain evidence="2">PF1309</strain>
    </source>
</reference>
<dbReference type="EMBL" id="LIAE01009275">
    <property type="protein sequence ID" value="PAV70465.1"/>
    <property type="molecule type" value="Genomic_DNA"/>
</dbReference>
<name>A0A2A2K975_9BILA</name>
<evidence type="ECO:0000313" key="3">
    <source>
        <dbReference type="Proteomes" id="UP000218231"/>
    </source>
</evidence>
<proteinExistence type="predicted"/>
<evidence type="ECO:0000256" key="1">
    <source>
        <dbReference type="SAM" id="Phobius"/>
    </source>
</evidence>
<protein>
    <submittedName>
        <fullName evidence="2">Uncharacterized protein</fullName>
    </submittedName>
</protein>
<dbReference type="AlphaFoldDB" id="A0A2A2K975"/>
<accession>A0A2A2K975</accession>
<gene>
    <name evidence="2" type="ORF">WR25_19389</name>
</gene>
<keyword evidence="1" id="KW-1133">Transmembrane helix</keyword>
<keyword evidence="3" id="KW-1185">Reference proteome</keyword>
<evidence type="ECO:0000313" key="2">
    <source>
        <dbReference type="EMBL" id="PAV70465.1"/>
    </source>
</evidence>
<keyword evidence="1" id="KW-0472">Membrane</keyword>
<keyword evidence="1" id="KW-0812">Transmembrane</keyword>
<organism evidence="2 3">
    <name type="scientific">Diploscapter pachys</name>
    <dbReference type="NCBI Taxonomy" id="2018661"/>
    <lineage>
        <taxon>Eukaryota</taxon>
        <taxon>Metazoa</taxon>
        <taxon>Ecdysozoa</taxon>
        <taxon>Nematoda</taxon>
        <taxon>Chromadorea</taxon>
        <taxon>Rhabditida</taxon>
        <taxon>Rhabditina</taxon>
        <taxon>Rhabditomorpha</taxon>
        <taxon>Rhabditoidea</taxon>
        <taxon>Rhabditidae</taxon>
        <taxon>Diploscapter</taxon>
    </lineage>
</organism>